<dbReference type="EMBL" id="QJNU01000157">
    <property type="protein sequence ID" value="RYP05768.1"/>
    <property type="molecule type" value="Genomic_DNA"/>
</dbReference>
<dbReference type="Proteomes" id="UP000293360">
    <property type="component" value="Unassembled WGS sequence"/>
</dbReference>
<evidence type="ECO:0000256" key="10">
    <source>
        <dbReference type="ARBA" id="ARBA00023026"/>
    </source>
</evidence>
<dbReference type="FunFam" id="3.40.630.10:FF:000165">
    <property type="entry name" value="Glucan 1,4-alpha-glucosidase, putative"/>
    <property type="match status" value="1"/>
</dbReference>
<keyword evidence="10" id="KW-0843">Virulence</keyword>
<comment type="similarity">
    <text evidence="4 13">Belongs to the peptidase M14 family.</text>
</comment>
<sequence>MKLLGAVALLPSLTAAGVIHSLSCPSLHDATRVSYDGYRVYRVATSAAPADLEEQLKWYHTIPLRGALEVAIPPEEIEGFESLGLDAELLNDDLGRDIAAEASSMSAFSSSTLTKRSCELPDLGWYDTYHAYDDHVRYWEDLQAAFPGNSELFDLGPSYEGRRIFGLRLWGDDDGDKNASKPVILWHATVHAREWISTMVIEYLTYQLIDGYKAGDGEVRSLLDYYDFYMVPFHNPDGFVYSQTTDRLWRKNRQPRAGTGCIGTDGNRNWDSQWDHPIPGGGGLSDPCSQTYHGEAPGDTPENAALSALSRKLAAAPGGGIRSLVDWHSYGQQILLPYGWSCEPADLPANLAAQQAVGDGYAAAINSTTGASYEVGPACDVLYYSTGSARDYHSSVSGAPFSWTVELRPQGASGGGFVLPPESIWPTVREHWEGIKYVLNAVR</sequence>
<reference evidence="16 17" key="1">
    <citation type="submission" date="2018-06" db="EMBL/GenBank/DDBJ databases">
        <title>Complete Genomes of Monosporascus.</title>
        <authorList>
            <person name="Robinson A.J."/>
            <person name="Natvig D.O."/>
        </authorList>
    </citation>
    <scope>NUCLEOTIDE SEQUENCE [LARGE SCALE GENOMIC DNA]</scope>
    <source>
        <strain evidence="16 17">CBS 110550</strain>
    </source>
</reference>
<dbReference type="PRINTS" id="PR00765">
    <property type="entry name" value="CRBOXYPTASEA"/>
</dbReference>
<evidence type="ECO:0000256" key="12">
    <source>
        <dbReference type="ARBA" id="ARBA00023145"/>
    </source>
</evidence>
<evidence type="ECO:0000256" key="14">
    <source>
        <dbReference type="SAM" id="SignalP"/>
    </source>
</evidence>
<dbReference type="Gene3D" id="3.40.630.10">
    <property type="entry name" value="Zn peptidases"/>
    <property type="match status" value="1"/>
</dbReference>
<name>A0A4Q4TGP1_9PEZI</name>
<evidence type="ECO:0000256" key="5">
    <source>
        <dbReference type="ARBA" id="ARBA00022525"/>
    </source>
</evidence>
<dbReference type="PROSITE" id="PS52035">
    <property type="entry name" value="PEPTIDASE_M14"/>
    <property type="match status" value="1"/>
</dbReference>
<dbReference type="SUPFAM" id="SSF54897">
    <property type="entry name" value="Protease propeptides/inhibitors"/>
    <property type="match status" value="1"/>
</dbReference>
<evidence type="ECO:0000256" key="9">
    <source>
        <dbReference type="ARBA" id="ARBA00022833"/>
    </source>
</evidence>
<comment type="caution">
    <text evidence="16">The sequence shown here is derived from an EMBL/GenBank/DDBJ whole genome shotgun (WGS) entry which is preliminary data.</text>
</comment>
<dbReference type="CDD" id="cd03860">
    <property type="entry name" value="M14_CP_A-B_like"/>
    <property type="match status" value="1"/>
</dbReference>
<evidence type="ECO:0000313" key="17">
    <source>
        <dbReference type="Proteomes" id="UP000293360"/>
    </source>
</evidence>
<evidence type="ECO:0000256" key="4">
    <source>
        <dbReference type="ARBA" id="ARBA00005988"/>
    </source>
</evidence>
<evidence type="ECO:0000256" key="8">
    <source>
        <dbReference type="ARBA" id="ARBA00022801"/>
    </source>
</evidence>
<keyword evidence="7 14" id="KW-0732">Signal</keyword>
<dbReference type="PANTHER" id="PTHR11705">
    <property type="entry name" value="PROTEASE FAMILY M14 CARBOXYPEPTIDASE A,B"/>
    <property type="match status" value="1"/>
</dbReference>
<dbReference type="GO" id="GO:0008270">
    <property type="term" value="F:zinc ion binding"/>
    <property type="evidence" value="ECO:0007669"/>
    <property type="project" value="InterPro"/>
</dbReference>
<dbReference type="SUPFAM" id="SSF53187">
    <property type="entry name" value="Zn-dependent exopeptidases"/>
    <property type="match status" value="1"/>
</dbReference>
<dbReference type="InterPro" id="IPR000834">
    <property type="entry name" value="Peptidase_M14"/>
</dbReference>
<dbReference type="GO" id="GO:0004181">
    <property type="term" value="F:metallocarboxypeptidase activity"/>
    <property type="evidence" value="ECO:0007669"/>
    <property type="project" value="InterPro"/>
</dbReference>
<dbReference type="Pfam" id="PF00246">
    <property type="entry name" value="Peptidase_M14"/>
    <property type="match status" value="1"/>
</dbReference>
<dbReference type="PANTHER" id="PTHR11705:SF143">
    <property type="entry name" value="SLL0236 PROTEIN"/>
    <property type="match status" value="1"/>
</dbReference>
<keyword evidence="9" id="KW-0862">Zinc</keyword>
<evidence type="ECO:0000256" key="3">
    <source>
        <dbReference type="ARBA" id="ARBA00004613"/>
    </source>
</evidence>
<evidence type="ECO:0000256" key="1">
    <source>
        <dbReference type="ARBA" id="ARBA00001947"/>
    </source>
</evidence>
<keyword evidence="12" id="KW-0865">Zymogen</keyword>
<feature type="domain" description="Peptidase M14" evidence="15">
    <location>
        <begin position="128"/>
        <end position="442"/>
    </location>
</feature>
<feature type="chain" id="PRO_5020287332" description="Peptidase M14 domain-containing protein" evidence="14">
    <location>
        <begin position="17"/>
        <end position="443"/>
    </location>
</feature>
<keyword evidence="5" id="KW-0964">Secreted</keyword>
<evidence type="ECO:0000256" key="13">
    <source>
        <dbReference type="PROSITE-ProRule" id="PRU01379"/>
    </source>
</evidence>
<keyword evidence="8" id="KW-0378">Hydrolase</keyword>
<comment type="subcellular location">
    <subcellularLocation>
        <location evidence="3">Secreted</location>
    </subcellularLocation>
</comment>
<proteinExistence type="inferred from homology"/>
<evidence type="ECO:0000256" key="2">
    <source>
        <dbReference type="ARBA" id="ARBA00003091"/>
    </source>
</evidence>
<comment type="function">
    <text evidence="2">Extracellular metalloprotease that contributes to pathogenicity.</text>
</comment>
<keyword evidence="17" id="KW-1185">Reference proteome</keyword>
<keyword evidence="6" id="KW-0645">Protease</keyword>
<evidence type="ECO:0000313" key="16">
    <source>
        <dbReference type="EMBL" id="RYP05768.1"/>
    </source>
</evidence>
<dbReference type="OrthoDB" id="3626597at2759"/>
<dbReference type="SMART" id="SM00631">
    <property type="entry name" value="Zn_pept"/>
    <property type="match status" value="1"/>
</dbReference>
<feature type="signal peptide" evidence="14">
    <location>
        <begin position="1"/>
        <end position="16"/>
    </location>
</feature>
<gene>
    <name evidence="16" type="ORF">DL764_003585</name>
</gene>
<accession>A0A4Q4TGP1</accession>
<evidence type="ECO:0000256" key="11">
    <source>
        <dbReference type="ARBA" id="ARBA00023049"/>
    </source>
</evidence>
<dbReference type="GO" id="GO:0005576">
    <property type="term" value="C:extracellular region"/>
    <property type="evidence" value="ECO:0007669"/>
    <property type="project" value="UniProtKB-SubCell"/>
</dbReference>
<comment type="cofactor">
    <cofactor evidence="1">
        <name>Zn(2+)</name>
        <dbReference type="ChEBI" id="CHEBI:29105"/>
    </cofactor>
</comment>
<dbReference type="STRING" id="155417.A0A4Q4TGP1"/>
<evidence type="ECO:0000259" key="15">
    <source>
        <dbReference type="PROSITE" id="PS52035"/>
    </source>
</evidence>
<keyword evidence="11" id="KW-0482">Metalloprotease</keyword>
<protein>
    <recommendedName>
        <fullName evidence="15">Peptidase M14 domain-containing protein</fullName>
    </recommendedName>
</protein>
<dbReference type="GO" id="GO:0006508">
    <property type="term" value="P:proteolysis"/>
    <property type="evidence" value="ECO:0007669"/>
    <property type="project" value="UniProtKB-KW"/>
</dbReference>
<dbReference type="AlphaFoldDB" id="A0A4Q4TGP1"/>
<evidence type="ECO:0000256" key="7">
    <source>
        <dbReference type="ARBA" id="ARBA00022729"/>
    </source>
</evidence>
<evidence type="ECO:0000256" key="6">
    <source>
        <dbReference type="ARBA" id="ARBA00022670"/>
    </source>
</evidence>
<organism evidence="16 17">
    <name type="scientific">Monosporascus ibericus</name>
    <dbReference type="NCBI Taxonomy" id="155417"/>
    <lineage>
        <taxon>Eukaryota</taxon>
        <taxon>Fungi</taxon>
        <taxon>Dikarya</taxon>
        <taxon>Ascomycota</taxon>
        <taxon>Pezizomycotina</taxon>
        <taxon>Sordariomycetes</taxon>
        <taxon>Xylariomycetidae</taxon>
        <taxon>Xylariales</taxon>
        <taxon>Xylariales incertae sedis</taxon>
        <taxon>Monosporascus</taxon>
    </lineage>
</organism>
<feature type="active site" description="Proton donor/acceptor" evidence="13">
    <location>
        <position position="406"/>
    </location>
</feature>